<dbReference type="Proteomes" id="UP000003494">
    <property type="component" value="Unassembled WGS sequence"/>
</dbReference>
<protein>
    <recommendedName>
        <fullName evidence="3">Alpha/beta hydrolase</fullName>
    </recommendedName>
</protein>
<dbReference type="AlphaFoldDB" id="C4GDJ5"/>
<dbReference type="Gene3D" id="3.40.50.1820">
    <property type="entry name" value="alpha/beta hydrolase"/>
    <property type="match status" value="1"/>
</dbReference>
<dbReference type="SUPFAM" id="SSF53474">
    <property type="entry name" value="alpha/beta-Hydrolases"/>
    <property type="match status" value="1"/>
</dbReference>
<name>C4GDJ5_9FIRM</name>
<gene>
    <name evidence="1" type="ORF">GCWU000342_02168</name>
</gene>
<evidence type="ECO:0008006" key="3">
    <source>
        <dbReference type="Google" id="ProtNLM"/>
    </source>
</evidence>
<accession>C4GDJ5</accession>
<dbReference type="STRING" id="626523.GCWU000342_02168"/>
<dbReference type="EMBL" id="ACIP02000007">
    <property type="protein sequence ID" value="EEP27474.1"/>
    <property type="molecule type" value="Genomic_DNA"/>
</dbReference>
<evidence type="ECO:0000313" key="2">
    <source>
        <dbReference type="Proteomes" id="UP000003494"/>
    </source>
</evidence>
<dbReference type="HOGENOM" id="CLU_105772_1_0_9"/>
<proteinExistence type="predicted"/>
<organism evidence="1 2">
    <name type="scientific">Shuttleworthella satelles DSM 14600</name>
    <dbReference type="NCBI Taxonomy" id="626523"/>
    <lineage>
        <taxon>Bacteria</taxon>
        <taxon>Bacillati</taxon>
        <taxon>Bacillota</taxon>
        <taxon>Clostridia</taxon>
        <taxon>Lachnospirales</taxon>
        <taxon>Lachnospiraceae</taxon>
        <taxon>Shuttleworthella</taxon>
    </lineage>
</organism>
<comment type="caution">
    <text evidence="1">The sequence shown here is derived from an EMBL/GenBank/DDBJ whole genome shotgun (WGS) entry which is preliminary data.</text>
</comment>
<evidence type="ECO:0000313" key="1">
    <source>
        <dbReference type="EMBL" id="EEP27474.1"/>
    </source>
</evidence>
<sequence>MKTLVIYVHGKGGNTEEAKHYRSVFRESDVIGLDYKSQTPWEAKIEFPRLYDGYCKSYDSVILIANSIGAYLSMNALAEKNISQAFLISPVADMEKLIVDMMKRANITEDELRSEKEIETEFGEILSWEYLSYARNHPVKWNIPTSVLYGEKDILTSKETITKFAEQICANLTIMENGEHWFHTDEQLNFLDNWLRNSTQ</sequence>
<dbReference type="eggNOG" id="COG1073">
    <property type="taxonomic scope" value="Bacteria"/>
</dbReference>
<keyword evidence="2" id="KW-1185">Reference proteome</keyword>
<dbReference type="RefSeq" id="WP_006907145.1">
    <property type="nucleotide sequence ID" value="NZ_GG665867.1"/>
</dbReference>
<reference evidence="1" key="1">
    <citation type="submission" date="2009-04" db="EMBL/GenBank/DDBJ databases">
        <authorList>
            <person name="Weinstock G."/>
            <person name="Sodergren E."/>
            <person name="Clifton S."/>
            <person name="Fulton L."/>
            <person name="Fulton B."/>
            <person name="Courtney L."/>
            <person name="Fronick C."/>
            <person name="Harrison M."/>
            <person name="Strong C."/>
            <person name="Farmer C."/>
            <person name="Delahaunty K."/>
            <person name="Markovic C."/>
            <person name="Hall O."/>
            <person name="Minx P."/>
            <person name="Tomlinson C."/>
            <person name="Mitreva M."/>
            <person name="Nelson J."/>
            <person name="Hou S."/>
            <person name="Wollam A."/>
            <person name="Pepin K.H."/>
            <person name="Johnson M."/>
            <person name="Bhonagiri V."/>
            <person name="Nash W.E."/>
            <person name="Warren W."/>
            <person name="Chinwalla A."/>
            <person name="Mardis E.R."/>
            <person name="Wilson R.K."/>
        </authorList>
    </citation>
    <scope>NUCLEOTIDE SEQUENCE [LARGE SCALE GENOMIC DNA]</scope>
    <source>
        <strain evidence="1">DSM 14600</strain>
    </source>
</reference>
<dbReference type="InterPro" id="IPR029058">
    <property type="entry name" value="AB_hydrolase_fold"/>
</dbReference>